<feature type="binding site" evidence="13">
    <location>
        <begin position="283"/>
        <end position="289"/>
    </location>
    <ligand>
        <name>NADP(+)</name>
        <dbReference type="ChEBI" id="CHEBI:58349"/>
    </ligand>
</feature>
<feature type="binding site" evidence="13">
    <location>
        <position position="208"/>
    </location>
    <ligand>
        <name>substrate</name>
    </ligand>
</feature>
<dbReference type="GO" id="GO:0008703">
    <property type="term" value="F:5-amino-6-(5-phosphoribosylamino)uracil reductase activity"/>
    <property type="evidence" value="ECO:0007669"/>
    <property type="project" value="UniProtKB-EC"/>
</dbReference>
<evidence type="ECO:0000256" key="13">
    <source>
        <dbReference type="PIRSR" id="PIRSR006769-2"/>
    </source>
</evidence>
<evidence type="ECO:0000256" key="7">
    <source>
        <dbReference type="ARBA" id="ARBA00022723"/>
    </source>
</evidence>
<feature type="binding site" evidence="14">
    <location>
        <position position="100"/>
    </location>
    <ligand>
        <name>Zn(2+)</name>
        <dbReference type="ChEBI" id="CHEBI:29105"/>
        <note>catalytic</note>
    </ligand>
</feature>
<comment type="similarity">
    <text evidence="5 11">In the C-terminal section; belongs to the HTP reductase family.</text>
</comment>
<keyword evidence="8 11" id="KW-0378">Hydrolase</keyword>
<evidence type="ECO:0000256" key="11">
    <source>
        <dbReference type="PIRNR" id="PIRNR006769"/>
    </source>
</evidence>
<protein>
    <recommendedName>
        <fullName evidence="11">Riboflavin biosynthesis protein RibD</fullName>
    </recommendedName>
    <domain>
        <recommendedName>
            <fullName evidence="11">Diaminohydroxyphosphoribosylaminopyrimidine deaminase</fullName>
            <shortName evidence="11">DRAP deaminase</shortName>
            <ecNumber evidence="11">3.5.4.26</ecNumber>
        </recommendedName>
        <alternativeName>
            <fullName evidence="11">Riboflavin-specific deaminase</fullName>
        </alternativeName>
    </domain>
    <domain>
        <recommendedName>
            <fullName evidence="11">5-amino-6-(5-phosphoribosylamino)uracil reductase</fullName>
            <ecNumber evidence="11">1.1.1.193</ecNumber>
        </recommendedName>
        <alternativeName>
            <fullName evidence="11">HTP reductase</fullName>
        </alternativeName>
    </domain>
</protein>
<dbReference type="NCBIfam" id="TIGR00326">
    <property type="entry name" value="eubact_ribD"/>
    <property type="match status" value="1"/>
</dbReference>
<dbReference type="SUPFAM" id="SSF53927">
    <property type="entry name" value="Cytidine deaminase-like"/>
    <property type="match status" value="1"/>
</dbReference>
<dbReference type="EC" id="3.5.4.26" evidence="11"/>
<evidence type="ECO:0000256" key="10">
    <source>
        <dbReference type="ARBA" id="ARBA00023268"/>
    </source>
</evidence>
<feature type="binding site" evidence="14">
    <location>
        <position position="71"/>
    </location>
    <ligand>
        <name>Zn(2+)</name>
        <dbReference type="ChEBI" id="CHEBI:29105"/>
        <note>catalytic</note>
    </ligand>
</feature>
<evidence type="ECO:0000256" key="4">
    <source>
        <dbReference type="ARBA" id="ARBA00005259"/>
    </source>
</evidence>
<comment type="cofactor">
    <cofactor evidence="11 14">
        <name>Zn(2+)</name>
        <dbReference type="ChEBI" id="CHEBI:29105"/>
    </cofactor>
    <text evidence="11 14">Binds 1 zinc ion.</text>
</comment>
<dbReference type="CDD" id="cd01284">
    <property type="entry name" value="Riboflavin_deaminase-reductase"/>
    <property type="match status" value="1"/>
</dbReference>
<feature type="binding site" evidence="13">
    <location>
        <position position="281"/>
    </location>
    <ligand>
        <name>substrate</name>
    </ligand>
</feature>
<evidence type="ECO:0000256" key="8">
    <source>
        <dbReference type="ARBA" id="ARBA00022801"/>
    </source>
</evidence>
<gene>
    <name evidence="16" type="primary">ribD</name>
    <name evidence="16" type="ORF">EXN75_07540</name>
</gene>
<dbReference type="UniPathway" id="UPA00275">
    <property type="reaction ID" value="UER00401"/>
</dbReference>
<dbReference type="EMBL" id="SGVY01000015">
    <property type="protein sequence ID" value="TFH81927.1"/>
    <property type="molecule type" value="Genomic_DNA"/>
</dbReference>
<reference evidence="16 17" key="1">
    <citation type="submission" date="2019-02" db="EMBL/GenBank/DDBJ databases">
        <title>Draft Genome Sequence of the Prevotella sp. BCRC 81118, Isolated from Human Feces.</title>
        <authorList>
            <person name="Huang C.-H."/>
        </authorList>
    </citation>
    <scope>NUCLEOTIDE SEQUENCE [LARGE SCALE GENOMIC DNA]</scope>
    <source>
        <strain evidence="16 17">BCRC 81118</strain>
    </source>
</reference>
<dbReference type="EC" id="1.1.1.193" evidence="11"/>
<dbReference type="InterPro" id="IPR016193">
    <property type="entry name" value="Cytidine_deaminase-like"/>
</dbReference>
<proteinExistence type="inferred from homology"/>
<feature type="binding site" evidence="13">
    <location>
        <position position="231"/>
    </location>
    <ligand>
        <name>substrate</name>
    </ligand>
</feature>
<evidence type="ECO:0000313" key="17">
    <source>
        <dbReference type="Proteomes" id="UP000297872"/>
    </source>
</evidence>
<evidence type="ECO:0000256" key="9">
    <source>
        <dbReference type="ARBA" id="ARBA00022833"/>
    </source>
</evidence>
<comment type="similarity">
    <text evidence="4 11">In the N-terminal section; belongs to the cytidine and deoxycytidylate deaminase family.</text>
</comment>
<accession>A0A4Y8VNE3</accession>
<dbReference type="RefSeq" id="WP_134843324.1">
    <property type="nucleotide sequence ID" value="NZ_SGVY01000015.1"/>
</dbReference>
<dbReference type="Pfam" id="PF01872">
    <property type="entry name" value="RibD_C"/>
    <property type="match status" value="1"/>
</dbReference>
<evidence type="ECO:0000256" key="2">
    <source>
        <dbReference type="ARBA" id="ARBA00004882"/>
    </source>
</evidence>
<dbReference type="PANTHER" id="PTHR11079">
    <property type="entry name" value="CYTOSINE DEAMINASE FAMILY MEMBER"/>
    <property type="match status" value="1"/>
</dbReference>
<evidence type="ECO:0000256" key="5">
    <source>
        <dbReference type="ARBA" id="ARBA00007417"/>
    </source>
</evidence>
<dbReference type="GeneID" id="302995143"/>
<feature type="domain" description="CMP/dCMP-type deaminase" evidence="15">
    <location>
        <begin position="21"/>
        <end position="148"/>
    </location>
</feature>
<evidence type="ECO:0000259" key="15">
    <source>
        <dbReference type="PROSITE" id="PS51747"/>
    </source>
</evidence>
<dbReference type="GO" id="GO:0009231">
    <property type="term" value="P:riboflavin biosynthetic process"/>
    <property type="evidence" value="ECO:0007669"/>
    <property type="project" value="UniProtKB-UniPathway"/>
</dbReference>
<evidence type="ECO:0000256" key="12">
    <source>
        <dbReference type="PIRSR" id="PIRSR006769-1"/>
    </source>
</evidence>
<evidence type="ECO:0000256" key="14">
    <source>
        <dbReference type="PIRSR" id="PIRSR006769-3"/>
    </source>
</evidence>
<keyword evidence="10" id="KW-0511">Multifunctional enzyme</keyword>
<evidence type="ECO:0000256" key="3">
    <source>
        <dbReference type="ARBA" id="ARBA00004910"/>
    </source>
</evidence>
<keyword evidence="11 13" id="KW-0521">NADP</keyword>
<dbReference type="Gene3D" id="3.40.430.10">
    <property type="entry name" value="Dihydrofolate Reductase, subunit A"/>
    <property type="match status" value="2"/>
</dbReference>
<dbReference type="InterPro" id="IPR024072">
    <property type="entry name" value="DHFR-like_dom_sf"/>
</dbReference>
<dbReference type="PIRSF" id="PIRSF006769">
    <property type="entry name" value="RibD"/>
    <property type="match status" value="1"/>
</dbReference>
<evidence type="ECO:0000256" key="1">
    <source>
        <dbReference type="ARBA" id="ARBA00002151"/>
    </source>
</evidence>
<dbReference type="AlphaFoldDB" id="A0A4Y8VNE3"/>
<feature type="binding site" evidence="13">
    <location>
        <position position="220"/>
    </location>
    <ligand>
        <name>NADP(+)</name>
        <dbReference type="ChEBI" id="CHEBI:58349"/>
    </ligand>
</feature>
<comment type="catalytic activity">
    <reaction evidence="11">
        <text>5-amino-6-(5-phospho-D-ribitylamino)uracil + NADP(+) = 5-amino-6-(5-phospho-D-ribosylamino)uracil + NADPH + H(+)</text>
        <dbReference type="Rhea" id="RHEA:17845"/>
        <dbReference type="ChEBI" id="CHEBI:15378"/>
        <dbReference type="ChEBI" id="CHEBI:57783"/>
        <dbReference type="ChEBI" id="CHEBI:58349"/>
        <dbReference type="ChEBI" id="CHEBI:58421"/>
        <dbReference type="ChEBI" id="CHEBI:58453"/>
        <dbReference type="EC" id="1.1.1.193"/>
    </reaction>
</comment>
<keyword evidence="7 11" id="KW-0479">Metal-binding</keyword>
<keyword evidence="9 11" id="KW-0862">Zinc</keyword>
<evidence type="ECO:0000313" key="16">
    <source>
        <dbReference type="EMBL" id="TFH81927.1"/>
    </source>
</evidence>
<organism evidence="16 17">
    <name type="scientific">Segatella hominis</name>
    <dbReference type="NCBI Taxonomy" id="2518605"/>
    <lineage>
        <taxon>Bacteria</taxon>
        <taxon>Pseudomonadati</taxon>
        <taxon>Bacteroidota</taxon>
        <taxon>Bacteroidia</taxon>
        <taxon>Bacteroidales</taxon>
        <taxon>Prevotellaceae</taxon>
        <taxon>Segatella</taxon>
    </lineage>
</organism>
<feature type="binding site" evidence="14">
    <location>
        <position position="109"/>
    </location>
    <ligand>
        <name>Zn(2+)</name>
        <dbReference type="ChEBI" id="CHEBI:29105"/>
        <note>catalytic</note>
    </ligand>
</feature>
<dbReference type="PROSITE" id="PS51747">
    <property type="entry name" value="CYT_DCMP_DEAMINASES_2"/>
    <property type="match status" value="1"/>
</dbReference>
<dbReference type="OrthoDB" id="9800865at2"/>
<sequence>MKQNKVSFQNPWTGEPLSQQEIDEMFMRRCLQLAKNGRQNAKPNPMVGAVIVSADGRIIGEGYHVRCGEGHAEVNAFASVRPENEPLLHEATIYVSLEPCSHYGKTPPCADLVVKKGVKRCVCGCVDPFAKVQGRGIQKIREAGIEVTVGVLEKECLELNKRFITYNTHKRPYVILKWAQTVNGFLDDGGKGMAISSPFTKMLSHKLRAENDAILVGRITDERDHSQLNVRDWSGKDPLRLVIDRNHPCFEGLDFSQGKTSVLDQMMDHLYINKVQSLIVEGGAITHQAFLDAGLWDEIRVETAVGKSVEKGTEAPRLPHDVRLLTHEEYDGNVIDIYERSKY</sequence>
<evidence type="ECO:0000256" key="6">
    <source>
        <dbReference type="ARBA" id="ARBA00022619"/>
    </source>
</evidence>
<keyword evidence="11 16" id="KW-0560">Oxidoreductase</keyword>
<comment type="catalytic activity">
    <reaction evidence="11">
        <text>2,5-diamino-6-hydroxy-4-(5-phosphoribosylamino)-pyrimidine + H2O + H(+) = 5-amino-6-(5-phospho-D-ribosylamino)uracil + NH4(+)</text>
        <dbReference type="Rhea" id="RHEA:21868"/>
        <dbReference type="ChEBI" id="CHEBI:15377"/>
        <dbReference type="ChEBI" id="CHEBI:15378"/>
        <dbReference type="ChEBI" id="CHEBI:28938"/>
        <dbReference type="ChEBI" id="CHEBI:58453"/>
        <dbReference type="ChEBI" id="CHEBI:58614"/>
        <dbReference type="EC" id="3.5.4.26"/>
    </reaction>
</comment>
<keyword evidence="6 11" id="KW-0686">Riboflavin biosynthesis</keyword>
<feature type="binding site" evidence="13">
    <location>
        <position position="224"/>
    </location>
    <ligand>
        <name>NADP(+)</name>
        <dbReference type="ChEBI" id="CHEBI:58349"/>
    </ligand>
</feature>
<comment type="pathway">
    <text evidence="3 11">Cofactor biosynthesis; riboflavin biosynthesis; 5-amino-6-(D-ribitylamino)uracil from GTP: step 3/4.</text>
</comment>
<dbReference type="InterPro" id="IPR002125">
    <property type="entry name" value="CMP_dCMP_dom"/>
</dbReference>
<dbReference type="Pfam" id="PF00383">
    <property type="entry name" value="dCMP_cyt_deam_1"/>
    <property type="match status" value="1"/>
</dbReference>
<dbReference type="FunFam" id="3.40.140.10:FF:000025">
    <property type="entry name" value="Riboflavin biosynthesis protein RibD"/>
    <property type="match status" value="1"/>
</dbReference>
<dbReference type="GO" id="GO:0046872">
    <property type="term" value="F:metal ion binding"/>
    <property type="evidence" value="ECO:0007669"/>
    <property type="project" value="UniProtKB-KW"/>
</dbReference>
<comment type="function">
    <text evidence="1 11">Converts 2,5-diamino-6-(ribosylamino)-4(3h)-pyrimidinone 5'-phosphate into 5-amino-6-(ribosylamino)-2,4(1h,3h)-pyrimidinedione 5'-phosphate.</text>
</comment>
<comment type="caution">
    <text evidence="16">The sequence shown here is derived from an EMBL/GenBank/DDBJ whole genome shotgun (WGS) entry which is preliminary data.</text>
</comment>
<dbReference type="GO" id="GO:0008835">
    <property type="term" value="F:diaminohydroxyphosphoribosylaminopyrimidine deaminase activity"/>
    <property type="evidence" value="ECO:0007669"/>
    <property type="project" value="UniProtKB-EC"/>
</dbReference>
<feature type="binding site" evidence="13">
    <location>
        <position position="179"/>
    </location>
    <ligand>
        <name>NADP(+)</name>
        <dbReference type="ChEBI" id="CHEBI:58349"/>
    </ligand>
</feature>
<feature type="binding site" evidence="13">
    <location>
        <position position="228"/>
    </location>
    <ligand>
        <name>substrate</name>
    </ligand>
</feature>
<dbReference type="InterPro" id="IPR004794">
    <property type="entry name" value="Eubact_RibD"/>
</dbReference>
<dbReference type="Gene3D" id="3.40.140.10">
    <property type="entry name" value="Cytidine Deaminase, domain 2"/>
    <property type="match status" value="1"/>
</dbReference>
<dbReference type="PANTHER" id="PTHR11079:SF162">
    <property type="entry name" value="RIBOFLAVIN BIOSYNTHESIS PROTEIN PYRD, CHLOROPLASTIC"/>
    <property type="match status" value="1"/>
</dbReference>
<dbReference type="InterPro" id="IPR002734">
    <property type="entry name" value="RibDG_C"/>
</dbReference>
<feature type="active site" description="Proton donor" evidence="12">
    <location>
        <position position="73"/>
    </location>
</feature>
<keyword evidence="17" id="KW-1185">Reference proteome</keyword>
<dbReference type="Proteomes" id="UP000297872">
    <property type="component" value="Unassembled WGS sequence"/>
</dbReference>
<dbReference type="SUPFAM" id="SSF53597">
    <property type="entry name" value="Dihydrofolate reductase-like"/>
    <property type="match status" value="1"/>
</dbReference>
<name>A0A4Y8VNE3_9BACT</name>
<comment type="pathway">
    <text evidence="2 11">Cofactor biosynthesis; riboflavin biosynthesis; 5-amino-6-(D-ribitylamino)uracil from GTP: step 2/4.</text>
</comment>